<evidence type="ECO:0000313" key="2">
    <source>
        <dbReference type="Proteomes" id="UP001143910"/>
    </source>
</evidence>
<dbReference type="EMBL" id="JANJQO010002535">
    <property type="protein sequence ID" value="KAJ2966717.1"/>
    <property type="molecule type" value="Genomic_DNA"/>
</dbReference>
<reference evidence="1" key="1">
    <citation type="submission" date="2022-08" db="EMBL/GenBank/DDBJ databases">
        <title>Genome Sequence of Lecanicillium fungicola.</title>
        <authorList>
            <person name="Buettner E."/>
        </authorList>
    </citation>
    <scope>NUCLEOTIDE SEQUENCE</scope>
    <source>
        <strain evidence="1">Babe33</strain>
    </source>
</reference>
<accession>A0ACC1MI63</accession>
<organism evidence="1 2">
    <name type="scientific">Zarea fungicola</name>
    <dbReference type="NCBI Taxonomy" id="93591"/>
    <lineage>
        <taxon>Eukaryota</taxon>
        <taxon>Fungi</taxon>
        <taxon>Dikarya</taxon>
        <taxon>Ascomycota</taxon>
        <taxon>Pezizomycotina</taxon>
        <taxon>Sordariomycetes</taxon>
        <taxon>Hypocreomycetidae</taxon>
        <taxon>Hypocreales</taxon>
        <taxon>Cordycipitaceae</taxon>
        <taxon>Zarea</taxon>
    </lineage>
</organism>
<sequence length="334" mass="36722">MMSFPLVDGRTIPAVGFGTFQPDHNPAAGVTEAVLKALEAGYRHIDTAWMYGNGEAERGIGAALRQWGGKREELFIVTKLANAHHKPEDVAAALDLSLKNLGVEYVDLYLMHTPVAYHRVGKGDDEWLTVRSPDGKPEIDFPTMRRYDLTWRAMENLVTAGRAKYIGVSNFSIKKLQKLLNTANIPPAVNQIESHPYLLEDELIEFCNDNGIHVTAFSPLGGKPVAAVAVNANVPGPLQHEKIKIIAEKNGISPAQVLLKWGLQRGTSVIPKAYTSSHIIDNFAVLDLPALSDEDMSVINEIRKGQGEVRFINGVSHWGFDIYNPGPEDPTEEP</sequence>
<name>A0ACC1MI63_9HYPO</name>
<dbReference type="Proteomes" id="UP001143910">
    <property type="component" value="Unassembled WGS sequence"/>
</dbReference>
<comment type="caution">
    <text evidence="1">The sequence shown here is derived from an EMBL/GenBank/DDBJ whole genome shotgun (WGS) entry which is preliminary data.</text>
</comment>
<gene>
    <name evidence="1" type="ORF">NQ176_g10018</name>
</gene>
<proteinExistence type="predicted"/>
<evidence type="ECO:0000313" key="1">
    <source>
        <dbReference type="EMBL" id="KAJ2966717.1"/>
    </source>
</evidence>
<protein>
    <submittedName>
        <fullName evidence="1">Uncharacterized protein</fullName>
    </submittedName>
</protein>
<keyword evidence="2" id="KW-1185">Reference proteome</keyword>